<organism evidence="2 3">
    <name type="scientific">Mycena metata</name>
    <dbReference type="NCBI Taxonomy" id="1033252"/>
    <lineage>
        <taxon>Eukaryota</taxon>
        <taxon>Fungi</taxon>
        <taxon>Dikarya</taxon>
        <taxon>Basidiomycota</taxon>
        <taxon>Agaricomycotina</taxon>
        <taxon>Agaricomycetes</taxon>
        <taxon>Agaricomycetidae</taxon>
        <taxon>Agaricales</taxon>
        <taxon>Marasmiineae</taxon>
        <taxon>Mycenaceae</taxon>
        <taxon>Mycena</taxon>
    </lineage>
</organism>
<gene>
    <name evidence="2" type="ORF">B0H16DRAFT_1712585</name>
</gene>
<proteinExistence type="predicted"/>
<feature type="region of interest" description="Disordered" evidence="1">
    <location>
        <begin position="121"/>
        <end position="140"/>
    </location>
</feature>
<reference evidence="2" key="1">
    <citation type="submission" date="2023-03" db="EMBL/GenBank/DDBJ databases">
        <title>Massive genome expansion in bonnet fungi (Mycena s.s.) driven by repeated elements and novel gene families across ecological guilds.</title>
        <authorList>
            <consortium name="Lawrence Berkeley National Laboratory"/>
            <person name="Harder C.B."/>
            <person name="Miyauchi S."/>
            <person name="Viragh M."/>
            <person name="Kuo A."/>
            <person name="Thoen E."/>
            <person name="Andreopoulos B."/>
            <person name="Lu D."/>
            <person name="Skrede I."/>
            <person name="Drula E."/>
            <person name="Henrissat B."/>
            <person name="Morin E."/>
            <person name="Kohler A."/>
            <person name="Barry K."/>
            <person name="LaButti K."/>
            <person name="Morin E."/>
            <person name="Salamov A."/>
            <person name="Lipzen A."/>
            <person name="Mereny Z."/>
            <person name="Hegedus B."/>
            <person name="Baldrian P."/>
            <person name="Stursova M."/>
            <person name="Weitz H."/>
            <person name="Taylor A."/>
            <person name="Grigoriev I.V."/>
            <person name="Nagy L.G."/>
            <person name="Martin F."/>
            <person name="Kauserud H."/>
        </authorList>
    </citation>
    <scope>NUCLEOTIDE SEQUENCE</scope>
    <source>
        <strain evidence="2">CBHHK182m</strain>
    </source>
</reference>
<dbReference type="Proteomes" id="UP001215598">
    <property type="component" value="Unassembled WGS sequence"/>
</dbReference>
<comment type="caution">
    <text evidence="2">The sequence shown here is derived from an EMBL/GenBank/DDBJ whole genome shotgun (WGS) entry which is preliminary data.</text>
</comment>
<protein>
    <submittedName>
        <fullName evidence="2">Uncharacterized protein</fullName>
    </submittedName>
</protein>
<evidence type="ECO:0000256" key="1">
    <source>
        <dbReference type="SAM" id="MobiDB-lite"/>
    </source>
</evidence>
<feature type="region of interest" description="Disordered" evidence="1">
    <location>
        <begin position="163"/>
        <end position="184"/>
    </location>
</feature>
<dbReference type="AlphaFoldDB" id="A0AAD7NUX8"/>
<keyword evidence="3" id="KW-1185">Reference proteome</keyword>
<dbReference type="EMBL" id="JARKIB010000009">
    <property type="protein sequence ID" value="KAJ7776206.1"/>
    <property type="molecule type" value="Genomic_DNA"/>
</dbReference>
<evidence type="ECO:0000313" key="2">
    <source>
        <dbReference type="EMBL" id="KAJ7776206.1"/>
    </source>
</evidence>
<evidence type="ECO:0000313" key="3">
    <source>
        <dbReference type="Proteomes" id="UP001215598"/>
    </source>
</evidence>
<feature type="compositionally biased region" description="Polar residues" evidence="1">
    <location>
        <begin position="129"/>
        <end position="140"/>
    </location>
</feature>
<sequence length="184" mass="20089">MSLAAKLLKQMTPSPSTLDERQPYVLPGYIDPHTGFEGCGVPFYAPPHWMESYHSTKGYWVVTRHEKQGIYTKSSWALDVEGPDVYLQYFATKGEALHCMAKVCAREHTTACRVRNGDRPLGPYHHPHSPSSYAPTTPTESGITTDASFLDFLGELAVAEGEYGIVPGDGNDAGDEHDSTGAQG</sequence>
<accession>A0AAD7NUX8</accession>
<feature type="compositionally biased region" description="Basic and acidic residues" evidence="1">
    <location>
        <begin position="174"/>
        <end position="184"/>
    </location>
</feature>
<name>A0AAD7NUX8_9AGAR</name>